<dbReference type="Pfam" id="PF01636">
    <property type="entry name" value="APH"/>
    <property type="match status" value="1"/>
</dbReference>
<dbReference type="SUPFAM" id="SSF56112">
    <property type="entry name" value="Protein kinase-like (PK-like)"/>
    <property type="match status" value="1"/>
</dbReference>
<gene>
    <name evidence="2" type="ORF">F4556_006945</name>
</gene>
<protein>
    <recommendedName>
        <fullName evidence="1">Aminoglycoside phosphotransferase domain-containing protein</fullName>
    </recommendedName>
</protein>
<dbReference type="RefSeq" id="WP_184923337.1">
    <property type="nucleotide sequence ID" value="NZ_JACHJR010000001.1"/>
</dbReference>
<dbReference type="Proteomes" id="UP000573327">
    <property type="component" value="Unassembled WGS sequence"/>
</dbReference>
<feature type="domain" description="Aminoglycoside phosphotransferase" evidence="1">
    <location>
        <begin position="56"/>
        <end position="259"/>
    </location>
</feature>
<reference evidence="2 3" key="1">
    <citation type="submission" date="2020-08" db="EMBL/GenBank/DDBJ databases">
        <title>Sequencing the genomes of 1000 actinobacteria strains.</title>
        <authorList>
            <person name="Klenk H.-P."/>
        </authorList>
    </citation>
    <scope>NUCLEOTIDE SEQUENCE [LARGE SCALE GENOMIC DNA]</scope>
    <source>
        <strain evidence="2 3">DSM 44786</strain>
    </source>
</reference>
<dbReference type="InterPro" id="IPR011009">
    <property type="entry name" value="Kinase-like_dom_sf"/>
</dbReference>
<dbReference type="EMBL" id="JACHJR010000001">
    <property type="protein sequence ID" value="MBB4951410.1"/>
    <property type="molecule type" value="Genomic_DNA"/>
</dbReference>
<accession>A0A7W7SJ52</accession>
<comment type="caution">
    <text evidence="2">The sequence shown here is derived from an EMBL/GenBank/DDBJ whole genome shotgun (WGS) entry which is preliminary data.</text>
</comment>
<keyword evidence="3" id="KW-1185">Reference proteome</keyword>
<dbReference type="AlphaFoldDB" id="A0A7W7SJ52"/>
<organism evidence="2 3">
    <name type="scientific">Kitasatospora gansuensis</name>
    <dbReference type="NCBI Taxonomy" id="258050"/>
    <lineage>
        <taxon>Bacteria</taxon>
        <taxon>Bacillati</taxon>
        <taxon>Actinomycetota</taxon>
        <taxon>Actinomycetes</taxon>
        <taxon>Kitasatosporales</taxon>
        <taxon>Streptomycetaceae</taxon>
        <taxon>Kitasatospora</taxon>
    </lineage>
</organism>
<evidence type="ECO:0000259" key="1">
    <source>
        <dbReference type="Pfam" id="PF01636"/>
    </source>
</evidence>
<name>A0A7W7SJ52_9ACTN</name>
<dbReference type="InterPro" id="IPR002575">
    <property type="entry name" value="Aminoglycoside_PTrfase"/>
</dbReference>
<sequence>MASAPPASRPRWDDLPAAVRAAVQSRQGAAPVGIDYPSGGFTPGIAARVDFTDGSRVFVKGIALNDRTARHYEAEAAVGPYLPPSVAPELLWSIRAGGWLLNAYEDIAGTIPDLSPTSPDLTPALSVIGLLRDELTPCPAPGIPPVSTILAELTGGWATLADKHPEALDPWERRHLAALLSSDDSDLLTQTSAGATLLHCDLRPDNLLIGGHRVRVIDWSWATRGAAWVDAAFLVPQLILAGHTPEQAEDALAAHVPAWKAAPPAALTSFAIAVTGYWRRHHVNGPGGALGDYRRRAAEAGQHWITHRTGWA</sequence>
<proteinExistence type="predicted"/>
<dbReference type="Gene3D" id="3.90.1200.10">
    <property type="match status" value="1"/>
</dbReference>
<evidence type="ECO:0000313" key="2">
    <source>
        <dbReference type="EMBL" id="MBB4951410.1"/>
    </source>
</evidence>
<evidence type="ECO:0000313" key="3">
    <source>
        <dbReference type="Proteomes" id="UP000573327"/>
    </source>
</evidence>